<dbReference type="PANTHER" id="PTHR36460">
    <property type="entry name" value="UPF0132 DOMAIN PROTEIN (AFU_ORTHOLOGUE AFUA_3G10255)"/>
    <property type="match status" value="1"/>
</dbReference>
<dbReference type="EMBL" id="JAFBBC010000001">
    <property type="protein sequence ID" value="MBM7409583.1"/>
    <property type="molecule type" value="Genomic_DNA"/>
</dbReference>
<feature type="transmembrane region" description="Helical" evidence="5">
    <location>
        <begin position="41"/>
        <end position="60"/>
    </location>
</feature>
<keyword evidence="4 5" id="KW-0472">Membrane</keyword>
<dbReference type="EMBL" id="JACHED010000001">
    <property type="protein sequence ID" value="MBB6496810.1"/>
    <property type="molecule type" value="Genomic_DNA"/>
</dbReference>
<dbReference type="GeneID" id="36102383"/>
<dbReference type="InterPro" id="IPR019109">
    <property type="entry name" value="MamF_MmsF"/>
</dbReference>
<gene>
    <name evidence="10" type="ORF">H0S71_04435</name>
    <name evidence="11" type="ORF">HNP85_001255</name>
    <name evidence="7" type="ORF">HNP88_001625</name>
    <name evidence="9" type="ORF">HNP96_000831</name>
    <name evidence="8" type="ORF">HNP97_000785</name>
    <name evidence="12" type="ORF">J2745_001158</name>
    <name evidence="6" type="ORF">MMJJ_12970</name>
</gene>
<evidence type="ECO:0000256" key="2">
    <source>
        <dbReference type="ARBA" id="ARBA00022692"/>
    </source>
</evidence>
<evidence type="ECO:0000313" key="9">
    <source>
        <dbReference type="EMBL" id="MBB6496810.1"/>
    </source>
</evidence>
<accession>A0A2L1CCQ7</accession>
<reference evidence="10" key="3">
    <citation type="submission" date="2020-07" db="EMBL/GenBank/DDBJ databases">
        <title>Severe corrosion of carbon steel in oil field produced water can be linked to methanogenic archaea containing a special type of NiFe hydrogenase.</title>
        <authorList>
            <person name="Lahme S."/>
            <person name="Mand J."/>
            <person name="Longwell J."/>
            <person name="Smith R."/>
            <person name="Enning D."/>
        </authorList>
    </citation>
    <scope>NUCLEOTIDE SEQUENCE</scope>
    <source>
        <strain evidence="10">MIC098Bin5</strain>
    </source>
</reference>
<dbReference type="Proteomes" id="UP000571854">
    <property type="component" value="Unassembled WGS sequence"/>
</dbReference>
<evidence type="ECO:0000313" key="8">
    <source>
        <dbReference type="EMBL" id="MBB6067295.1"/>
    </source>
</evidence>
<dbReference type="GO" id="GO:0016020">
    <property type="term" value="C:membrane"/>
    <property type="evidence" value="ECO:0007669"/>
    <property type="project" value="UniProtKB-SubCell"/>
</dbReference>
<reference evidence="15 16" key="4">
    <citation type="submission" date="2020-08" db="EMBL/GenBank/DDBJ databases">
        <title>Genomic Encyclopedia of Type Strains, Phase IV (KMG-V): Genome sequencing to study the core and pangenomes of soil and plant-associated prokaryotes.</title>
        <authorList>
            <person name="Whitman W."/>
        </authorList>
    </citation>
    <scope>NUCLEOTIDE SEQUENCE [LARGE SCALE GENOMIC DNA]</scope>
    <source>
        <strain evidence="7 14">A5</strain>
        <strain evidence="9 16">D1</strain>
        <strain evidence="8 15">DSM 7078</strain>
        <strain evidence="11">RC</strain>
    </source>
</reference>
<dbReference type="EMBL" id="JACHIQ010000001">
    <property type="protein sequence ID" value="MBB6067295.1"/>
    <property type="molecule type" value="Genomic_DNA"/>
</dbReference>
<reference evidence="6" key="2">
    <citation type="submission" date="2018-02" db="EMBL/GenBank/DDBJ databases">
        <title>Complete genome sequence of the Methanococcus maripaludis type strain JJ (DSM 2067), a model for selenoprotein synthesis in Archaea.</title>
        <authorList>
            <person name="Poehlein A."/>
            <person name="Heym D."/>
            <person name="Quitzke V."/>
            <person name="Fersch J."/>
            <person name="Daniel R."/>
            <person name="Rother M."/>
        </authorList>
    </citation>
    <scope>NUCLEOTIDE SEQUENCE [LARGE SCALE GENOMIC DNA]</scope>
    <source>
        <strain evidence="6">DSM 2067</strain>
    </source>
</reference>
<comment type="subcellular location">
    <subcellularLocation>
        <location evidence="1">Membrane</location>
        <topology evidence="1">Multi-pass membrane protein</topology>
    </subcellularLocation>
</comment>
<organism evidence="6 13">
    <name type="scientific">Methanococcus maripaludis</name>
    <name type="common">Methanococcus deltae</name>
    <dbReference type="NCBI Taxonomy" id="39152"/>
    <lineage>
        <taxon>Archaea</taxon>
        <taxon>Methanobacteriati</taxon>
        <taxon>Methanobacteriota</taxon>
        <taxon>Methanomada group</taxon>
        <taxon>Methanococci</taxon>
        <taxon>Methanococcales</taxon>
        <taxon>Methanococcaceae</taxon>
        <taxon>Methanococcus</taxon>
    </lineage>
</organism>
<feature type="transmembrane region" description="Helical" evidence="5">
    <location>
        <begin position="12"/>
        <end position="29"/>
    </location>
</feature>
<dbReference type="Pfam" id="PF09685">
    <property type="entry name" value="MamF_MmsF"/>
    <property type="match status" value="1"/>
</dbReference>
<dbReference type="RefSeq" id="WP_013999856.1">
    <property type="nucleotide sequence ID" value="NZ_CP026606.1"/>
</dbReference>
<dbReference type="Proteomes" id="UP000590564">
    <property type="component" value="Unassembled WGS sequence"/>
</dbReference>
<dbReference type="KEGG" id="mmad:MMJJ_12970"/>
<evidence type="ECO:0000256" key="3">
    <source>
        <dbReference type="ARBA" id="ARBA00022989"/>
    </source>
</evidence>
<dbReference type="PANTHER" id="PTHR36460:SF1">
    <property type="entry name" value="UPF0132 DOMAIN PROTEIN (AFU_ORTHOLOGUE AFUA_3G10255)"/>
    <property type="match status" value="1"/>
</dbReference>
<dbReference type="Proteomes" id="UP000742560">
    <property type="component" value="Unassembled WGS sequence"/>
</dbReference>
<dbReference type="Proteomes" id="UP000239462">
    <property type="component" value="Chromosome"/>
</dbReference>
<keyword evidence="3 5" id="KW-1133">Transmembrane helix</keyword>
<reference evidence="13" key="1">
    <citation type="journal article" date="2018" name="Genome Announc.">
        <title>Complete Genome Sequence of the Methanococcus maripaludis Type Strain JJ (DSM 2067), a Model for Selenoprotein Synthesis in Archaea.</title>
        <authorList>
            <person name="Poehlein A."/>
            <person name="Heym D."/>
            <person name="Quitzke V."/>
            <person name="Fersch J."/>
            <person name="Daniel R."/>
            <person name="Rother M."/>
        </authorList>
    </citation>
    <scope>NUCLEOTIDE SEQUENCE [LARGE SCALE GENOMIC DNA]</scope>
    <source>
        <strain evidence="13">DSM 2067</strain>
    </source>
</reference>
<dbReference type="Proteomes" id="UP000584706">
    <property type="component" value="Unassembled WGS sequence"/>
</dbReference>
<evidence type="ECO:0000313" key="15">
    <source>
        <dbReference type="Proteomes" id="UP000584706"/>
    </source>
</evidence>
<dbReference type="EMBL" id="CP026606">
    <property type="protein sequence ID" value="AVB76676.1"/>
    <property type="molecule type" value="Genomic_DNA"/>
</dbReference>
<dbReference type="EMBL" id="JACCQJ010000001">
    <property type="protein sequence ID" value="MBG0769139.1"/>
    <property type="molecule type" value="Genomic_DNA"/>
</dbReference>
<evidence type="ECO:0000313" key="11">
    <source>
        <dbReference type="EMBL" id="MBM7409583.1"/>
    </source>
</evidence>
<evidence type="ECO:0000256" key="1">
    <source>
        <dbReference type="ARBA" id="ARBA00004141"/>
    </source>
</evidence>
<evidence type="ECO:0000313" key="13">
    <source>
        <dbReference type="Proteomes" id="UP000239462"/>
    </source>
</evidence>
<proteinExistence type="predicted"/>
<feature type="transmembrane region" description="Helical" evidence="5">
    <location>
        <begin position="66"/>
        <end position="84"/>
    </location>
</feature>
<evidence type="ECO:0000256" key="4">
    <source>
        <dbReference type="ARBA" id="ARBA00023136"/>
    </source>
</evidence>
<evidence type="ECO:0000313" key="12">
    <source>
        <dbReference type="EMBL" id="MBP2219665.1"/>
    </source>
</evidence>
<dbReference type="EMBL" id="JACDUJ010000001">
    <property type="protein sequence ID" value="MBA2847441.1"/>
    <property type="molecule type" value="Genomic_DNA"/>
</dbReference>
<reference evidence="12" key="5">
    <citation type="submission" date="2021-03" db="EMBL/GenBank/DDBJ databases">
        <title>Genomic Encyclopedia of Type Strains, Phase IV (KMG-IV): sequencing the most valuable type-strain genomes for metagenomic binning, comparative biology and taxonomic classification.</title>
        <authorList>
            <person name="Goeker M."/>
        </authorList>
    </citation>
    <scope>NUCLEOTIDE SEQUENCE</scope>
    <source>
        <strain evidence="12">DSM 2771</strain>
    </source>
</reference>
<evidence type="ECO:0000313" key="6">
    <source>
        <dbReference type="EMBL" id="AVB76676.1"/>
    </source>
</evidence>
<name>A0A2L1CCQ7_METMI</name>
<sequence>MALFGLKDTHTALLAYLLGFVSGIIVLLLEKESSFVKFHAMQSTIAFGAIFILNIISGYIPIVGGILGNLLSLIGLIIWIVGMIKAYQGERYKFPIIGDIAEKQI</sequence>
<dbReference type="EMBL" id="JAGINF010000003">
    <property type="protein sequence ID" value="MBP2219665.1"/>
    <property type="molecule type" value="Genomic_DNA"/>
</dbReference>
<keyword evidence="2 5" id="KW-0812">Transmembrane</keyword>
<evidence type="ECO:0000313" key="7">
    <source>
        <dbReference type="EMBL" id="MBA2847441.1"/>
    </source>
</evidence>
<evidence type="ECO:0000313" key="14">
    <source>
        <dbReference type="Proteomes" id="UP000571854"/>
    </source>
</evidence>
<dbReference type="GeneID" id="10983118"/>
<dbReference type="Proteomes" id="UP000714405">
    <property type="component" value="Unassembled WGS sequence"/>
</dbReference>
<evidence type="ECO:0000313" key="16">
    <source>
        <dbReference type="Proteomes" id="UP000590564"/>
    </source>
</evidence>
<dbReference type="Proteomes" id="UP000722095">
    <property type="component" value="Unassembled WGS sequence"/>
</dbReference>
<protein>
    <submittedName>
        <fullName evidence="6">Chloroplast import component protein</fullName>
    </submittedName>
    <submittedName>
        <fullName evidence="10">DUF4870 domain-containing protein</fullName>
    </submittedName>
    <submittedName>
        <fullName evidence="7">Putative membrane protein</fullName>
    </submittedName>
</protein>
<dbReference type="AlphaFoldDB" id="A0A2L1CCQ7"/>
<evidence type="ECO:0000313" key="10">
    <source>
        <dbReference type="EMBL" id="MBG0769139.1"/>
    </source>
</evidence>
<evidence type="ECO:0000256" key="5">
    <source>
        <dbReference type="SAM" id="Phobius"/>
    </source>
</evidence>